<gene>
    <name evidence="4" type="ORF">SAMEA4412677_02370</name>
</gene>
<evidence type="ECO:0000313" key="5">
    <source>
        <dbReference type="Proteomes" id="UP000215196"/>
    </source>
</evidence>
<dbReference type="Pfam" id="PF00583">
    <property type="entry name" value="Acetyltransf_1"/>
    <property type="match status" value="1"/>
</dbReference>
<dbReference type="EMBL" id="LT906465">
    <property type="protein sequence ID" value="SNV50445.1"/>
    <property type="molecule type" value="Genomic_DNA"/>
</dbReference>
<dbReference type="RefSeq" id="WP_095073431.1">
    <property type="nucleotide sequence ID" value="NZ_LT906465.1"/>
</dbReference>
<evidence type="ECO:0000256" key="1">
    <source>
        <dbReference type="ARBA" id="ARBA00022679"/>
    </source>
</evidence>
<keyword evidence="2" id="KW-0012">Acyltransferase</keyword>
<dbReference type="KEGG" id="ctak:4412677_02370"/>
<dbReference type="PANTHER" id="PTHR43877">
    <property type="entry name" value="AMINOALKYLPHOSPHONATE N-ACETYLTRANSFERASE-RELATED-RELATED"/>
    <property type="match status" value="1"/>
</dbReference>
<keyword evidence="1 4" id="KW-0808">Transferase</keyword>
<organism evidence="4 5">
    <name type="scientific">Chryseobacterium taklimakanense</name>
    <dbReference type="NCBI Taxonomy" id="536441"/>
    <lineage>
        <taxon>Bacteria</taxon>
        <taxon>Pseudomonadati</taxon>
        <taxon>Bacteroidota</taxon>
        <taxon>Flavobacteriia</taxon>
        <taxon>Flavobacteriales</taxon>
        <taxon>Weeksellaceae</taxon>
        <taxon>Chryseobacterium group</taxon>
        <taxon>Chryseobacterium</taxon>
    </lineage>
</organism>
<dbReference type="InterPro" id="IPR000182">
    <property type="entry name" value="GNAT_dom"/>
</dbReference>
<dbReference type="GO" id="GO:0016747">
    <property type="term" value="F:acyltransferase activity, transferring groups other than amino-acyl groups"/>
    <property type="evidence" value="ECO:0007669"/>
    <property type="project" value="InterPro"/>
</dbReference>
<protein>
    <submittedName>
        <fullName evidence="4">Ribosomal-protein-alanine acetyltransferase</fullName>
    </submittedName>
</protein>
<accession>A0A239XUG7</accession>
<evidence type="ECO:0000259" key="3">
    <source>
        <dbReference type="PROSITE" id="PS51186"/>
    </source>
</evidence>
<dbReference type="PROSITE" id="PS51186">
    <property type="entry name" value="GNAT"/>
    <property type="match status" value="1"/>
</dbReference>
<dbReference type="SUPFAM" id="SSF55729">
    <property type="entry name" value="Acyl-CoA N-acyltransferases (Nat)"/>
    <property type="match status" value="1"/>
</dbReference>
<dbReference type="AlphaFoldDB" id="A0A239XUG7"/>
<dbReference type="InterPro" id="IPR050832">
    <property type="entry name" value="Bact_Acetyltransf"/>
</dbReference>
<dbReference type="InterPro" id="IPR016181">
    <property type="entry name" value="Acyl_CoA_acyltransferase"/>
</dbReference>
<dbReference type="Proteomes" id="UP000215196">
    <property type="component" value="Chromosome 1"/>
</dbReference>
<reference evidence="4 5" key="1">
    <citation type="submission" date="2017-06" db="EMBL/GenBank/DDBJ databases">
        <authorList>
            <consortium name="Pathogen Informatics"/>
        </authorList>
    </citation>
    <scope>NUCLEOTIDE SEQUENCE [LARGE SCALE GENOMIC DNA]</scope>
    <source>
        <strain evidence="4 5">NCTC13490</strain>
    </source>
</reference>
<proteinExistence type="predicted"/>
<dbReference type="Gene3D" id="3.40.630.30">
    <property type="match status" value="1"/>
</dbReference>
<feature type="domain" description="N-acetyltransferase" evidence="3">
    <location>
        <begin position="1"/>
        <end position="163"/>
    </location>
</feature>
<evidence type="ECO:0000313" key="4">
    <source>
        <dbReference type="EMBL" id="SNV50445.1"/>
    </source>
</evidence>
<name>A0A239XUG7_9FLAO</name>
<evidence type="ECO:0000256" key="2">
    <source>
        <dbReference type="ARBA" id="ARBA00023315"/>
    </source>
</evidence>
<dbReference type="CDD" id="cd04301">
    <property type="entry name" value="NAT_SF"/>
    <property type="match status" value="1"/>
</dbReference>
<keyword evidence="5" id="KW-1185">Reference proteome</keyword>
<sequence>MKFIQAKTDDIALIQQLARTSWESAYAEILSKEQIDYMLAEMYSTAEISSHLTNPNYHYFLIENNEKPVGFIGFEHHYEPGTTKLHRLYLIPEAKGSGLGKAAINFLKEKTGETGNKRIILNVNKNNSARKIYESQGFKVYDEGVFDIGGGYVMDDYLMEFIL</sequence>